<keyword evidence="3 7" id="KW-0812">Transmembrane</keyword>
<dbReference type="Proteomes" id="UP001501758">
    <property type="component" value="Unassembled WGS sequence"/>
</dbReference>
<feature type="transmembrane region" description="Helical" evidence="7">
    <location>
        <begin position="70"/>
        <end position="86"/>
    </location>
</feature>
<dbReference type="InterPro" id="IPR022764">
    <property type="entry name" value="Peptidase_S54_rhomboid_dom"/>
</dbReference>
<feature type="domain" description="Peptidase S54 rhomboid" evidence="8">
    <location>
        <begin position="46"/>
        <end position="114"/>
    </location>
</feature>
<dbReference type="SUPFAM" id="SSF144091">
    <property type="entry name" value="Rhomboid-like"/>
    <property type="match status" value="1"/>
</dbReference>
<name>A0ABP3UB97_9FLAO</name>
<keyword evidence="9" id="KW-0645">Protease</keyword>
<dbReference type="Gene3D" id="1.20.1540.10">
    <property type="entry name" value="Rhomboid-like"/>
    <property type="match status" value="1"/>
</dbReference>
<organism evidence="9 10">
    <name type="scientific">Aquimarina litoralis</name>
    <dbReference type="NCBI Taxonomy" id="584605"/>
    <lineage>
        <taxon>Bacteria</taxon>
        <taxon>Pseudomonadati</taxon>
        <taxon>Bacteroidota</taxon>
        <taxon>Flavobacteriia</taxon>
        <taxon>Flavobacteriales</taxon>
        <taxon>Flavobacteriaceae</taxon>
        <taxon>Aquimarina</taxon>
    </lineage>
</organism>
<proteinExistence type="inferred from homology"/>
<keyword evidence="5 7" id="KW-1133">Transmembrane helix</keyword>
<comment type="subcellular location">
    <subcellularLocation>
        <location evidence="1">Membrane</location>
        <topology evidence="1">Multi-pass membrane protein</topology>
    </subcellularLocation>
</comment>
<dbReference type="PANTHER" id="PTHR43731:SF14">
    <property type="entry name" value="PRESENILIN-ASSOCIATED RHOMBOID-LIKE PROTEIN, MITOCHONDRIAL"/>
    <property type="match status" value="1"/>
</dbReference>
<protein>
    <submittedName>
        <fullName evidence="9">Rhomboid family intramembrane serine protease</fullName>
    </submittedName>
</protein>
<dbReference type="InterPro" id="IPR050925">
    <property type="entry name" value="Rhomboid_protease_S54"/>
</dbReference>
<dbReference type="Pfam" id="PF01694">
    <property type="entry name" value="Rhomboid"/>
    <property type="match status" value="2"/>
</dbReference>
<keyword evidence="10" id="KW-1185">Reference proteome</keyword>
<evidence type="ECO:0000256" key="5">
    <source>
        <dbReference type="ARBA" id="ARBA00022989"/>
    </source>
</evidence>
<evidence type="ECO:0000256" key="2">
    <source>
        <dbReference type="ARBA" id="ARBA00009045"/>
    </source>
</evidence>
<evidence type="ECO:0000256" key="7">
    <source>
        <dbReference type="SAM" id="Phobius"/>
    </source>
</evidence>
<evidence type="ECO:0000313" key="9">
    <source>
        <dbReference type="EMBL" id="GAA0727374.1"/>
    </source>
</evidence>
<keyword evidence="6 7" id="KW-0472">Membrane</keyword>
<sequence>MRGISPAVKHILIINVLFWIGTLSIARGALFENLFAYHFVTSDLFKPWQILTHMFMHAGYVQTPGGGESIYFQHILFNMFGLWMFGTPVERFLGTKRFVFFYISAGLGALFIHAGWDYFQFQAELSNLINAGYSKESIIELLNNGRYSPQWEQVLGEKGLQNLAGNYIGTLVGASGALMGVLVAFGVLFPETPLMLLFLPVPIKAKYFIPGILLLDLFSMLSGYSIFSPSNTAYLAHLGGALFGFVMVWYWKKNSFNQNRWN</sequence>
<evidence type="ECO:0000256" key="1">
    <source>
        <dbReference type="ARBA" id="ARBA00004141"/>
    </source>
</evidence>
<feature type="transmembrane region" description="Helical" evidence="7">
    <location>
        <begin position="98"/>
        <end position="116"/>
    </location>
</feature>
<evidence type="ECO:0000256" key="4">
    <source>
        <dbReference type="ARBA" id="ARBA00022801"/>
    </source>
</evidence>
<evidence type="ECO:0000256" key="3">
    <source>
        <dbReference type="ARBA" id="ARBA00022692"/>
    </source>
</evidence>
<dbReference type="EMBL" id="BAAAGE010000003">
    <property type="protein sequence ID" value="GAA0727374.1"/>
    <property type="molecule type" value="Genomic_DNA"/>
</dbReference>
<accession>A0ABP3UB97</accession>
<feature type="transmembrane region" description="Helical" evidence="7">
    <location>
        <begin position="12"/>
        <end position="30"/>
    </location>
</feature>
<evidence type="ECO:0000259" key="8">
    <source>
        <dbReference type="Pfam" id="PF01694"/>
    </source>
</evidence>
<feature type="transmembrane region" description="Helical" evidence="7">
    <location>
        <begin position="167"/>
        <end position="188"/>
    </location>
</feature>
<keyword evidence="4" id="KW-0378">Hydrolase</keyword>
<dbReference type="GO" id="GO:0006508">
    <property type="term" value="P:proteolysis"/>
    <property type="evidence" value="ECO:0007669"/>
    <property type="project" value="UniProtKB-KW"/>
</dbReference>
<evidence type="ECO:0000313" key="10">
    <source>
        <dbReference type="Proteomes" id="UP001501758"/>
    </source>
</evidence>
<reference evidence="10" key="1">
    <citation type="journal article" date="2019" name="Int. J. Syst. Evol. Microbiol.">
        <title>The Global Catalogue of Microorganisms (GCM) 10K type strain sequencing project: providing services to taxonomists for standard genome sequencing and annotation.</title>
        <authorList>
            <consortium name="The Broad Institute Genomics Platform"/>
            <consortium name="The Broad Institute Genome Sequencing Center for Infectious Disease"/>
            <person name="Wu L."/>
            <person name="Ma J."/>
        </authorList>
    </citation>
    <scope>NUCLEOTIDE SEQUENCE [LARGE SCALE GENOMIC DNA]</scope>
    <source>
        <strain evidence="10">JCM 15974</strain>
    </source>
</reference>
<evidence type="ECO:0000256" key="6">
    <source>
        <dbReference type="ARBA" id="ARBA00023136"/>
    </source>
</evidence>
<gene>
    <name evidence="9" type="ORF">GCM10009430_35360</name>
</gene>
<feature type="transmembrane region" description="Helical" evidence="7">
    <location>
        <begin position="233"/>
        <end position="251"/>
    </location>
</feature>
<dbReference type="InterPro" id="IPR035952">
    <property type="entry name" value="Rhomboid-like_sf"/>
</dbReference>
<dbReference type="PANTHER" id="PTHR43731">
    <property type="entry name" value="RHOMBOID PROTEASE"/>
    <property type="match status" value="1"/>
</dbReference>
<dbReference type="RefSeq" id="WP_343913588.1">
    <property type="nucleotide sequence ID" value="NZ_BAAAGE010000003.1"/>
</dbReference>
<dbReference type="GO" id="GO:0008233">
    <property type="term" value="F:peptidase activity"/>
    <property type="evidence" value="ECO:0007669"/>
    <property type="project" value="UniProtKB-KW"/>
</dbReference>
<comment type="caution">
    <text evidence="9">The sequence shown here is derived from an EMBL/GenBank/DDBJ whole genome shotgun (WGS) entry which is preliminary data.</text>
</comment>
<feature type="domain" description="Peptidase S54 rhomboid" evidence="8">
    <location>
        <begin position="160"/>
        <end position="251"/>
    </location>
</feature>
<comment type="similarity">
    <text evidence="2">Belongs to the peptidase S54 family.</text>
</comment>